<evidence type="ECO:0000313" key="3">
    <source>
        <dbReference type="Proteomes" id="UP000322530"/>
    </source>
</evidence>
<dbReference type="InterPro" id="IPR037257">
    <property type="entry name" value="T2SS_E_N_sf"/>
</dbReference>
<organism evidence="2 3">
    <name type="scientific">Dictyobacter arantiisoli</name>
    <dbReference type="NCBI Taxonomy" id="2014874"/>
    <lineage>
        <taxon>Bacteria</taxon>
        <taxon>Bacillati</taxon>
        <taxon>Chloroflexota</taxon>
        <taxon>Ktedonobacteria</taxon>
        <taxon>Ktedonobacterales</taxon>
        <taxon>Dictyobacteraceae</taxon>
        <taxon>Dictyobacter</taxon>
    </lineage>
</organism>
<dbReference type="InterPro" id="IPR007831">
    <property type="entry name" value="T2SS_GspE_N"/>
</dbReference>
<evidence type="ECO:0000313" key="2">
    <source>
        <dbReference type="EMBL" id="GCF10501.1"/>
    </source>
</evidence>
<proteinExistence type="predicted"/>
<reference evidence="2 3" key="1">
    <citation type="submission" date="2019-01" db="EMBL/GenBank/DDBJ databases">
        <title>Draft genome sequence of Dictyobacter sp. Uno17.</title>
        <authorList>
            <person name="Wang C.M."/>
            <person name="Zheng Y."/>
            <person name="Sakai Y."/>
            <person name="Abe K."/>
            <person name="Yokota A."/>
            <person name="Yabe S."/>
        </authorList>
    </citation>
    <scope>NUCLEOTIDE SEQUENCE [LARGE SCALE GENOMIC DNA]</scope>
    <source>
        <strain evidence="2 3">Uno17</strain>
    </source>
</reference>
<gene>
    <name evidence="2" type="ORF">KDI_40650</name>
</gene>
<sequence>MCKKDTVLPAIASMHANTDASMRQDIATRLRAFVPAAIDQLALLVIQLHFDSAYHIQTAIQDSLRYYRDQLSSLIRKTDTILLTGTTLSVLLPGANRQGAVLVQERLWDALLWQVHHAEEDHIVRPTLMTIGYSDSSTPHQDLTACIAKAQEVRLLFEVRNPKPSHAPTQSEHKKEDLSQRARQLGIPYLANLPRPLPTRLLHIVRPALAQELHCYPLGKERNTLTVAISDPQDDQILTRLRQETGLCIFPILVPSQELQTALEQFI</sequence>
<dbReference type="EMBL" id="BIXY01000072">
    <property type="protein sequence ID" value="GCF10501.1"/>
    <property type="molecule type" value="Genomic_DNA"/>
</dbReference>
<dbReference type="Proteomes" id="UP000322530">
    <property type="component" value="Unassembled WGS sequence"/>
</dbReference>
<dbReference type="SUPFAM" id="SSF160246">
    <property type="entry name" value="EspE N-terminal domain-like"/>
    <property type="match status" value="1"/>
</dbReference>
<name>A0A5A5TG00_9CHLR</name>
<dbReference type="AlphaFoldDB" id="A0A5A5TG00"/>
<dbReference type="RefSeq" id="WP_149403379.1">
    <property type="nucleotide sequence ID" value="NZ_BIXY01000072.1"/>
</dbReference>
<dbReference type="Pfam" id="PF05157">
    <property type="entry name" value="MshEN"/>
    <property type="match status" value="1"/>
</dbReference>
<dbReference type="Gene3D" id="3.30.300.160">
    <property type="entry name" value="Type II secretion system, protein E, N-terminal domain"/>
    <property type="match status" value="1"/>
</dbReference>
<keyword evidence="3" id="KW-1185">Reference proteome</keyword>
<dbReference type="OrthoDB" id="154660at2"/>
<evidence type="ECO:0000259" key="1">
    <source>
        <dbReference type="Pfam" id="PF05157"/>
    </source>
</evidence>
<comment type="caution">
    <text evidence="2">The sequence shown here is derived from an EMBL/GenBank/DDBJ whole genome shotgun (WGS) entry which is preliminary data.</text>
</comment>
<protein>
    <recommendedName>
        <fullName evidence="1">Type II secretion system protein GspE N-terminal domain-containing protein</fullName>
    </recommendedName>
</protein>
<feature type="domain" description="Type II secretion system protein GspE N-terminal" evidence="1">
    <location>
        <begin position="185"/>
        <end position="266"/>
    </location>
</feature>
<accession>A0A5A5TG00</accession>